<name>A0A2S9J0Z4_9SPHI</name>
<dbReference type="PROSITE" id="PS51257">
    <property type="entry name" value="PROKAR_LIPOPROTEIN"/>
    <property type="match status" value="1"/>
</dbReference>
<reference evidence="2 3" key="1">
    <citation type="submission" date="2018-02" db="EMBL/GenBank/DDBJ databases">
        <title>The draft genome of Sphingobacterium sp. 5JN-11.</title>
        <authorList>
            <person name="Liu L."/>
            <person name="Li L."/>
            <person name="Liang L."/>
            <person name="Zhang X."/>
            <person name="Wang T."/>
        </authorList>
    </citation>
    <scope>NUCLEOTIDE SEQUENCE [LARGE SCALE GENOMIC DNA]</scope>
    <source>
        <strain evidence="2 3">5JN-11</strain>
    </source>
</reference>
<dbReference type="InterPro" id="IPR041662">
    <property type="entry name" value="SusD-like_2"/>
</dbReference>
<dbReference type="Pfam" id="PF12771">
    <property type="entry name" value="SusD-like_2"/>
    <property type="match status" value="1"/>
</dbReference>
<dbReference type="Gene3D" id="1.25.40.390">
    <property type="match status" value="1"/>
</dbReference>
<proteinExistence type="predicted"/>
<evidence type="ECO:0000313" key="3">
    <source>
        <dbReference type="Proteomes" id="UP000239711"/>
    </source>
</evidence>
<evidence type="ECO:0000256" key="1">
    <source>
        <dbReference type="SAM" id="SignalP"/>
    </source>
</evidence>
<dbReference type="AlphaFoldDB" id="A0A2S9J0Z4"/>
<dbReference type="EMBL" id="PVBQ01000014">
    <property type="protein sequence ID" value="PRD46438.1"/>
    <property type="molecule type" value="Genomic_DNA"/>
</dbReference>
<sequence>MKCIMKKTKYFIIAAVAVFVTSCSKHFDINDNPNDPLALSEDVLLPRIQKYLAYGLSMGSDTDENGVSKGGFGTNLSAYTHQMTHYGNADQYGALPNDYFWDAGWSLLYRDVLTNTEFIINQGTENGNPRYVGIAKIIKAYAYSVLVDLFGEVPFSEANQLTTNQIRYPKYDKGEDIYPQLFTLLDEAIVNLQSTSAENEIVPGADDVIYGGNMARWIKAANSIKLKLLVQQRKVKDVSSEVNALISSGDLISSTAESFMVPFGINSATDDRNPAFSQYYATQRTMSPSPWLYEIMKGYNNNILTGIEDPRIPYYFYNQMTEDDAPSDIVEYRDGGFVSIYFGSQGPNRSKNSQNVISLFGIYPVGGRYDTGAGGTASASSGTGAAPYRMITYADILFLQAELAQEGLISGNAGELLEKAISETSKMIDYVVANNQSSQSVPVLSGSDEEDDYISAVMAQFTSASNDKKLEHIMTQKWLSSIGSWVDQYNDYRRTGYPVLFNPADFGGIVTPPAGGNGGDDIAPVRVVLNRPFPLSLPFIADEINKNTNAPAQKGNLGTAKVFWMP</sequence>
<keyword evidence="1" id="KW-0732">Signal</keyword>
<keyword evidence="3" id="KW-1185">Reference proteome</keyword>
<dbReference type="InterPro" id="IPR011990">
    <property type="entry name" value="TPR-like_helical_dom_sf"/>
</dbReference>
<accession>A0A2S9J0Z4</accession>
<feature type="signal peptide" evidence="1">
    <location>
        <begin position="1"/>
        <end position="27"/>
    </location>
</feature>
<protein>
    <submittedName>
        <fullName evidence="2">SusD/RagB family nutrient-binding outer membrane lipoprotein</fullName>
    </submittedName>
</protein>
<dbReference type="SUPFAM" id="SSF48452">
    <property type="entry name" value="TPR-like"/>
    <property type="match status" value="1"/>
</dbReference>
<keyword evidence="2" id="KW-0449">Lipoprotein</keyword>
<comment type="caution">
    <text evidence="2">The sequence shown here is derived from an EMBL/GenBank/DDBJ whole genome shotgun (WGS) entry which is preliminary data.</text>
</comment>
<gene>
    <name evidence="2" type="ORF">C5745_15850</name>
</gene>
<feature type="chain" id="PRO_5015573215" evidence="1">
    <location>
        <begin position="28"/>
        <end position="566"/>
    </location>
</feature>
<evidence type="ECO:0000313" key="2">
    <source>
        <dbReference type="EMBL" id="PRD46438.1"/>
    </source>
</evidence>
<organism evidence="2 3">
    <name type="scientific">Sphingobacterium haloxyli</name>
    <dbReference type="NCBI Taxonomy" id="2100533"/>
    <lineage>
        <taxon>Bacteria</taxon>
        <taxon>Pseudomonadati</taxon>
        <taxon>Bacteroidota</taxon>
        <taxon>Sphingobacteriia</taxon>
        <taxon>Sphingobacteriales</taxon>
        <taxon>Sphingobacteriaceae</taxon>
        <taxon>Sphingobacterium</taxon>
    </lineage>
</organism>
<dbReference type="OrthoDB" id="9766256at2"/>
<dbReference type="Proteomes" id="UP000239711">
    <property type="component" value="Unassembled WGS sequence"/>
</dbReference>